<comment type="caution">
    <text evidence="1">The sequence shown here is derived from an EMBL/GenBank/DDBJ whole genome shotgun (WGS) entry which is preliminary data.</text>
</comment>
<dbReference type="Proteomes" id="UP001500221">
    <property type="component" value="Unassembled WGS sequence"/>
</dbReference>
<accession>A0ABP9PCG9</accession>
<proteinExistence type="predicted"/>
<gene>
    <name evidence="1" type="ORF">GCM10023340_03080</name>
</gene>
<keyword evidence="2" id="KW-1185">Reference proteome</keyword>
<name>A0ABP9PCG9_9ACTN</name>
<protein>
    <recommendedName>
        <fullName evidence="3">DUF1795 domain-containing protein</fullName>
    </recommendedName>
</protein>
<sequence length="184" mass="19915">MVAAVVHRRGRARFVPSPAASSARGMTETTDAPLSLSYVLPPTWRRRRGSDPARGVVVAARAPALPPSGVRPEVVLHRAAVPDADLGTWREAATAELADLLDDAHLDDHDRFDLMGHEVDYRRLTHRLGTADVVCEQWAWLAGGTGVVLTCSAALEDYPDYCDLFELVAESVELAEPTPPVEVA</sequence>
<dbReference type="Gene3D" id="3.40.1000.10">
    <property type="entry name" value="Mog1/PsbP, alpha/beta/alpha sandwich"/>
    <property type="match status" value="1"/>
</dbReference>
<reference evidence="2" key="1">
    <citation type="journal article" date="2019" name="Int. J. Syst. Evol. Microbiol.">
        <title>The Global Catalogue of Microorganisms (GCM) 10K type strain sequencing project: providing services to taxonomists for standard genome sequencing and annotation.</title>
        <authorList>
            <consortium name="The Broad Institute Genomics Platform"/>
            <consortium name="The Broad Institute Genome Sequencing Center for Infectious Disease"/>
            <person name="Wu L."/>
            <person name="Ma J."/>
        </authorList>
    </citation>
    <scope>NUCLEOTIDE SEQUENCE [LARGE SCALE GENOMIC DNA]</scope>
    <source>
        <strain evidence="2">JCM 18459</strain>
    </source>
</reference>
<organism evidence="1 2">
    <name type="scientific">Nocardioides marinquilinus</name>
    <dbReference type="NCBI Taxonomy" id="1210400"/>
    <lineage>
        <taxon>Bacteria</taxon>
        <taxon>Bacillati</taxon>
        <taxon>Actinomycetota</taxon>
        <taxon>Actinomycetes</taxon>
        <taxon>Propionibacteriales</taxon>
        <taxon>Nocardioidaceae</taxon>
        <taxon>Nocardioides</taxon>
    </lineage>
</organism>
<evidence type="ECO:0000313" key="2">
    <source>
        <dbReference type="Proteomes" id="UP001500221"/>
    </source>
</evidence>
<dbReference type="EMBL" id="BAABKG010000001">
    <property type="protein sequence ID" value="GAA5141403.1"/>
    <property type="molecule type" value="Genomic_DNA"/>
</dbReference>
<evidence type="ECO:0000313" key="1">
    <source>
        <dbReference type="EMBL" id="GAA5141403.1"/>
    </source>
</evidence>
<evidence type="ECO:0008006" key="3">
    <source>
        <dbReference type="Google" id="ProtNLM"/>
    </source>
</evidence>